<protein>
    <submittedName>
        <fullName evidence="1">Uncharacterized protein</fullName>
    </submittedName>
</protein>
<dbReference type="OrthoDB" id="964028at2"/>
<dbReference type="AlphaFoldDB" id="A0A099FJV2"/>
<dbReference type="RefSeq" id="WP_036755057.1">
    <property type="nucleotide sequence ID" value="NZ_CP035284.1"/>
</dbReference>
<dbReference type="EMBL" id="QTUJ01000003">
    <property type="protein sequence ID" value="REF68746.1"/>
    <property type="molecule type" value="Genomic_DNA"/>
</dbReference>
<organism evidence="1 4">
    <name type="scientific">Paracoccus versutus</name>
    <name type="common">Thiobacillus versutus</name>
    <dbReference type="NCBI Taxonomy" id="34007"/>
    <lineage>
        <taxon>Bacteria</taxon>
        <taxon>Pseudomonadati</taxon>
        <taxon>Pseudomonadota</taxon>
        <taxon>Alphaproteobacteria</taxon>
        <taxon>Rhodobacterales</taxon>
        <taxon>Paracoccaceae</taxon>
        <taxon>Paracoccus</taxon>
    </lineage>
</organism>
<comment type="caution">
    <text evidence="1">The sequence shown here is derived from an EMBL/GenBank/DDBJ whole genome shotgun (WGS) entry which is preliminary data.</text>
</comment>
<accession>A0A3D9XDT7</accession>
<evidence type="ECO:0000313" key="2">
    <source>
        <dbReference type="EMBL" id="REG43858.1"/>
    </source>
</evidence>
<proteinExistence type="predicted"/>
<evidence type="ECO:0000313" key="1">
    <source>
        <dbReference type="EMBL" id="REF68746.1"/>
    </source>
</evidence>
<reference evidence="3 4" key="1">
    <citation type="submission" date="2018-08" db="EMBL/GenBank/DDBJ databases">
        <title>Genomic Encyclopedia of Archaeal and Bacterial Type Strains, Phase II (KMG-II): from individual species to whole genera.</title>
        <authorList>
            <person name="Goeker M."/>
        </authorList>
    </citation>
    <scope>NUCLEOTIDE SEQUENCE [LARGE SCALE GENOMIC DNA]</scope>
    <source>
        <strain evidence="1 4">DSM 17099</strain>
        <strain evidence="2 3">DSM 582</strain>
    </source>
</reference>
<sequence length="110" mass="11996">MSLQKVGNFSLHNGGGFVARMKFAYIDDEGQKKSTRETGDILLGQTKTAKLEEFDIPDGALVYLHVDVVWGKDNEAARAFTYERGNTCTAAYTITGTTLSNTLGLIDVNC</sequence>
<evidence type="ECO:0000313" key="3">
    <source>
        <dbReference type="Proteomes" id="UP000256794"/>
    </source>
</evidence>
<keyword evidence="3" id="KW-1185">Reference proteome</keyword>
<name>A0A099FJV2_PARVE</name>
<dbReference type="Proteomes" id="UP000256941">
    <property type="component" value="Unassembled WGS sequence"/>
</dbReference>
<dbReference type="EMBL" id="QUMX01000024">
    <property type="protein sequence ID" value="REG43858.1"/>
    <property type="molecule type" value="Genomic_DNA"/>
</dbReference>
<gene>
    <name evidence="2" type="ORF">ATH84_102412</name>
    <name evidence="1" type="ORF">BDD41_3818</name>
</gene>
<evidence type="ECO:0000313" key="4">
    <source>
        <dbReference type="Proteomes" id="UP000256941"/>
    </source>
</evidence>
<accession>A0A099FJV2</accession>
<dbReference type="Proteomes" id="UP000256794">
    <property type="component" value="Unassembled WGS sequence"/>
</dbReference>
<dbReference type="eggNOG" id="ENOG5032TTT">
    <property type="taxonomic scope" value="Bacteria"/>
</dbReference>